<proteinExistence type="predicted"/>
<dbReference type="AlphaFoldDB" id="A0A853GZA8"/>
<evidence type="ECO:0000256" key="1">
    <source>
        <dbReference type="ARBA" id="ARBA00022737"/>
    </source>
</evidence>
<feature type="compositionally biased region" description="Polar residues" evidence="4">
    <location>
        <begin position="259"/>
        <end position="275"/>
    </location>
</feature>
<dbReference type="Pfam" id="PF12796">
    <property type="entry name" value="Ank_2"/>
    <property type="match status" value="1"/>
</dbReference>
<evidence type="ECO:0000313" key="6">
    <source>
        <dbReference type="Proteomes" id="UP000554144"/>
    </source>
</evidence>
<keyword evidence="2 3" id="KW-0040">ANK repeat</keyword>
<dbReference type="PANTHER" id="PTHR24166">
    <property type="entry name" value="ROLLING PEBBLES, ISOFORM B"/>
    <property type="match status" value="1"/>
</dbReference>
<dbReference type="PROSITE" id="PS50297">
    <property type="entry name" value="ANK_REP_REGION"/>
    <property type="match status" value="2"/>
</dbReference>
<dbReference type="InterPro" id="IPR002110">
    <property type="entry name" value="Ankyrin_rpt"/>
</dbReference>
<dbReference type="SUPFAM" id="SSF48403">
    <property type="entry name" value="Ankyrin repeat"/>
    <property type="match status" value="1"/>
</dbReference>
<dbReference type="InterPro" id="IPR036770">
    <property type="entry name" value="Ankyrin_rpt-contain_sf"/>
</dbReference>
<gene>
    <name evidence="5" type="ORF">H0A62_10565</name>
</gene>
<feature type="repeat" description="ANK" evidence="3">
    <location>
        <begin position="141"/>
        <end position="173"/>
    </location>
</feature>
<keyword evidence="6" id="KW-1185">Reference proteome</keyword>
<name>A0A853GZA8_9BURK</name>
<reference evidence="5 6" key="1">
    <citation type="submission" date="2020-07" db="EMBL/GenBank/DDBJ databases">
        <title>Taxonomic revisions and descriptions of new bacterial species based on genomic comparisons in the high-G+C-content subgroup of the family Alcaligenaceae.</title>
        <authorList>
            <person name="Szabo A."/>
            <person name="Felfoldi T."/>
        </authorList>
    </citation>
    <scope>NUCLEOTIDE SEQUENCE [LARGE SCALE GENOMIC DNA]</scope>
    <source>
        <strain evidence="5 6">DSM 25667</strain>
    </source>
</reference>
<dbReference type="SMART" id="SM00248">
    <property type="entry name" value="ANK"/>
    <property type="match status" value="3"/>
</dbReference>
<evidence type="ECO:0000313" key="5">
    <source>
        <dbReference type="EMBL" id="NYT86046.1"/>
    </source>
</evidence>
<comment type="caution">
    <text evidence="5">The sequence shown here is derived from an EMBL/GenBank/DDBJ whole genome shotgun (WGS) entry which is preliminary data.</text>
</comment>
<evidence type="ECO:0000256" key="4">
    <source>
        <dbReference type="SAM" id="MobiDB-lite"/>
    </source>
</evidence>
<dbReference type="PROSITE" id="PS50088">
    <property type="entry name" value="ANK_REPEAT"/>
    <property type="match status" value="2"/>
</dbReference>
<feature type="compositionally biased region" description="Basic and acidic residues" evidence="4">
    <location>
        <begin position="276"/>
        <end position="297"/>
    </location>
</feature>
<keyword evidence="1" id="KW-0677">Repeat</keyword>
<dbReference type="OrthoDB" id="198309at2"/>
<dbReference type="PRINTS" id="PR01415">
    <property type="entry name" value="ANKYRIN"/>
</dbReference>
<protein>
    <submittedName>
        <fullName evidence="5">Ankyrin repeat domain-containing protein</fullName>
    </submittedName>
</protein>
<dbReference type="PANTHER" id="PTHR24166:SF48">
    <property type="entry name" value="PROTEIN VAPYRIN"/>
    <property type="match status" value="1"/>
</dbReference>
<dbReference type="Gene3D" id="1.25.40.20">
    <property type="entry name" value="Ankyrin repeat-containing domain"/>
    <property type="match status" value="1"/>
</dbReference>
<accession>A0A853GZA8</accession>
<organism evidence="5 6">
    <name type="scientific">Pollutimonas harenae</name>
    <dbReference type="NCBI Taxonomy" id="657015"/>
    <lineage>
        <taxon>Bacteria</taxon>
        <taxon>Pseudomonadati</taxon>
        <taxon>Pseudomonadota</taxon>
        <taxon>Betaproteobacteria</taxon>
        <taxon>Burkholderiales</taxon>
        <taxon>Alcaligenaceae</taxon>
        <taxon>Pollutimonas</taxon>
    </lineage>
</organism>
<dbReference type="InterPro" id="IPR050889">
    <property type="entry name" value="Dendritic_Spine_Reg/Scaffold"/>
</dbReference>
<feature type="repeat" description="ANK" evidence="3">
    <location>
        <begin position="174"/>
        <end position="206"/>
    </location>
</feature>
<dbReference type="Proteomes" id="UP000554144">
    <property type="component" value="Unassembled WGS sequence"/>
</dbReference>
<evidence type="ECO:0000256" key="3">
    <source>
        <dbReference type="PROSITE-ProRule" id="PRU00023"/>
    </source>
</evidence>
<dbReference type="EMBL" id="JACCEV010000002">
    <property type="protein sequence ID" value="NYT86046.1"/>
    <property type="molecule type" value="Genomic_DNA"/>
</dbReference>
<sequence>MNSIMLFHPAPRAKSHLGRNTCRFVQMLSQVLLGLLLCGVVQAANPDSWWVDIANDRVNNVQQALARGADPNALSPDGQPAIMQAIRDGAWKVYDVLAAHPKTVRNAINKNRETPLMYLAVVGQTQRAQDLINRGALVNRLGWTPLQYAASKGHLDTVKMLVANKAIVNAPGPDGTTALMMAAYGGNEAVVQYLLNHGADATMKTKQQYDAAQWARLKNHNELADKLDVAAAKVLAQRNGTASGRPKQQAGSGGRGATSADTANVGQTPATNAGNKTKDSSSSRYFDLDRFNEEPTP</sequence>
<evidence type="ECO:0000256" key="2">
    <source>
        <dbReference type="ARBA" id="ARBA00023043"/>
    </source>
</evidence>
<feature type="region of interest" description="Disordered" evidence="4">
    <location>
        <begin position="238"/>
        <end position="297"/>
    </location>
</feature>